<dbReference type="Proteomes" id="UP000440578">
    <property type="component" value="Unassembled WGS sequence"/>
</dbReference>
<reference evidence="9 10" key="1">
    <citation type="submission" date="2019-07" db="EMBL/GenBank/DDBJ databases">
        <title>Draft genome assembly of a fouling barnacle, Amphibalanus amphitrite (Darwin, 1854): The first reference genome for Thecostraca.</title>
        <authorList>
            <person name="Kim W."/>
        </authorList>
    </citation>
    <scope>NUCLEOTIDE SEQUENCE [LARGE SCALE GENOMIC DNA]</scope>
    <source>
        <strain evidence="9">SNU_AA5</strain>
        <tissue evidence="9">Soma without cirri and trophi</tissue>
    </source>
</reference>
<keyword evidence="2 7" id="KW-0812">Transmembrane</keyword>
<evidence type="ECO:0000256" key="4">
    <source>
        <dbReference type="ARBA" id="ARBA00023136"/>
    </source>
</evidence>
<feature type="compositionally biased region" description="Low complexity" evidence="6">
    <location>
        <begin position="309"/>
        <end position="334"/>
    </location>
</feature>
<evidence type="ECO:0000256" key="5">
    <source>
        <dbReference type="ARBA" id="ARBA00023157"/>
    </source>
</evidence>
<feature type="transmembrane region" description="Helical" evidence="7">
    <location>
        <begin position="835"/>
        <end position="855"/>
    </location>
</feature>
<evidence type="ECO:0000259" key="8">
    <source>
        <dbReference type="PROSITE" id="PS50221"/>
    </source>
</evidence>
<protein>
    <submittedName>
        <fullName evidence="9">Adhesion G protein-coupled receptor L2</fullName>
    </submittedName>
</protein>
<dbReference type="Gene3D" id="2.60.220.50">
    <property type="match status" value="1"/>
</dbReference>
<feature type="transmembrane region" description="Helical" evidence="7">
    <location>
        <begin position="761"/>
        <end position="783"/>
    </location>
</feature>
<dbReference type="InterPro" id="IPR057244">
    <property type="entry name" value="GAIN_B"/>
</dbReference>
<organism evidence="9 10">
    <name type="scientific">Amphibalanus amphitrite</name>
    <name type="common">Striped barnacle</name>
    <name type="synonym">Balanus amphitrite</name>
    <dbReference type="NCBI Taxonomy" id="1232801"/>
    <lineage>
        <taxon>Eukaryota</taxon>
        <taxon>Metazoa</taxon>
        <taxon>Ecdysozoa</taxon>
        <taxon>Arthropoda</taxon>
        <taxon>Crustacea</taxon>
        <taxon>Multicrustacea</taxon>
        <taxon>Cirripedia</taxon>
        <taxon>Thoracica</taxon>
        <taxon>Thoracicalcarea</taxon>
        <taxon>Balanomorpha</taxon>
        <taxon>Balanoidea</taxon>
        <taxon>Balanidae</taxon>
        <taxon>Amphibalaninae</taxon>
        <taxon>Amphibalanus</taxon>
    </lineage>
</organism>
<proteinExistence type="predicted"/>
<dbReference type="EMBL" id="VIIS01001591">
    <property type="protein sequence ID" value="KAF0295914.1"/>
    <property type="molecule type" value="Genomic_DNA"/>
</dbReference>
<dbReference type="PROSITE" id="PS50221">
    <property type="entry name" value="GAIN_B"/>
    <property type="match status" value="1"/>
</dbReference>
<evidence type="ECO:0000313" key="9">
    <source>
        <dbReference type="EMBL" id="KAF0295914.1"/>
    </source>
</evidence>
<dbReference type="InterPro" id="IPR013320">
    <property type="entry name" value="ConA-like_dom_sf"/>
</dbReference>
<dbReference type="Pfam" id="PF01825">
    <property type="entry name" value="GPS"/>
    <property type="match status" value="1"/>
</dbReference>
<keyword evidence="5" id="KW-1015">Disulfide bond</keyword>
<dbReference type="PANTHER" id="PTHR12011:SF347">
    <property type="entry name" value="FI21270P1-RELATED"/>
    <property type="match status" value="1"/>
</dbReference>
<sequence>MAIKATYDDKYPVTTNYYWANIDVNMTSTQGDDTWTTGQGPAGFENSLILQQGCMSHQKWANRREACAHNPNNCTNGFSFSIWARIEMEAIETLFNGTVSTHRRYILSTGGDDQGSPGVAIYVEGHSLHALVSTGAEYWDVSVVGQVISQEWINIGEKRFAFGVRWSKTEPFEVPGSTKTLPGLQLYVNSVPLARVAVPAPAQAAVKAILDPVEVMVGCHRTKDNLAYRDFCKGEFDELAMWTRLLPANESIYFLGGYDEQDKETTMNSLLDEFQRCPKCRTDAKMFRAAIDRVEKAIKTPPPTTAPVGSTADSGGAETATAEEAAAPADLPEGTPLASPEEVSKVRTLVDLVKMMTSEAKDPVTTEELPLFLSLKQVVGTALDKETLPQWRNIEYTYKEEGGAASVVTGFEDWALELGSNTELKSLKDNLVHHEKANNIEMVLQRTANFQIRQKPVLNYPIGKTGLNSVRLASELFHNPDIDACKFVGVTVVYVFYPTLGHVSPQRYSKLDINAADTDLELEGGVVSTKYALSSDNPELVANCSPTAEQLRKYPLQTSISHTNPVKAKRGILFHEGEIDTGILRRACVWWNPDLSDYGGWDTDGCKAVEYSDFHTRCACAHFGQMAIMVQKPSVSGAGRALHEMFHLMRLNTAIGLLFGSVLMVLTDIPEIRADRHTCTGFAGGIHFFYLLAAAMVTMEGIADFISVTSGAIGGKLKSYVAFSWGIPFLSLGYAMLMHLIDYGTDPRCMLGWPDQVKMTMFLPMIVLLVFTFVMTCLVSCNMQASRLRKENIVAEQLTVCKGYVFFSFYFFCTWIVGLIAYLRLGLSIPSFYPLFQILNSTGGIIFFLFCGIGSERFRLLISGKSDLRKKMLLSYTVSEQLSESQQNLVEKEPSRPATPEDDEEFDPEAMGPRGPIVA</sequence>
<feature type="transmembrane region" description="Helical" evidence="7">
    <location>
        <begin position="687"/>
        <end position="708"/>
    </location>
</feature>
<evidence type="ECO:0000256" key="1">
    <source>
        <dbReference type="ARBA" id="ARBA00004141"/>
    </source>
</evidence>
<dbReference type="Gene3D" id="1.20.1070.10">
    <property type="entry name" value="Rhodopsin 7-helix transmembrane proteins"/>
    <property type="match status" value="1"/>
</dbReference>
<dbReference type="SMART" id="SM00303">
    <property type="entry name" value="GPS"/>
    <property type="match status" value="1"/>
</dbReference>
<dbReference type="SUPFAM" id="SSF49899">
    <property type="entry name" value="Concanavalin A-like lectins/glucanases"/>
    <property type="match status" value="1"/>
</dbReference>
<evidence type="ECO:0000256" key="2">
    <source>
        <dbReference type="ARBA" id="ARBA00022692"/>
    </source>
</evidence>
<dbReference type="InterPro" id="IPR000203">
    <property type="entry name" value="GPS"/>
</dbReference>
<keyword evidence="9" id="KW-0675">Receptor</keyword>
<dbReference type="GO" id="GO:0005886">
    <property type="term" value="C:plasma membrane"/>
    <property type="evidence" value="ECO:0007669"/>
    <property type="project" value="TreeGrafter"/>
</dbReference>
<dbReference type="OrthoDB" id="1100386at2759"/>
<comment type="caution">
    <text evidence="9">The sequence shown here is derived from an EMBL/GenBank/DDBJ whole genome shotgun (WGS) entry which is preliminary data.</text>
</comment>
<keyword evidence="10" id="KW-1185">Reference proteome</keyword>
<feature type="region of interest" description="Disordered" evidence="6">
    <location>
        <begin position="298"/>
        <end position="342"/>
    </location>
</feature>
<keyword evidence="3 7" id="KW-1133">Transmembrane helix</keyword>
<feature type="transmembrane region" description="Helical" evidence="7">
    <location>
        <begin position="720"/>
        <end position="741"/>
    </location>
</feature>
<dbReference type="InterPro" id="IPR000832">
    <property type="entry name" value="GPCR_2_secretin-like"/>
</dbReference>
<gene>
    <name evidence="9" type="primary">ADGRL2_1</name>
    <name evidence="9" type="ORF">FJT64_006625</name>
</gene>
<dbReference type="InterPro" id="IPR046338">
    <property type="entry name" value="GAIN_dom_sf"/>
</dbReference>
<feature type="transmembrane region" description="Helical" evidence="7">
    <location>
        <begin position="804"/>
        <end position="823"/>
    </location>
</feature>
<dbReference type="Pfam" id="PF00002">
    <property type="entry name" value="7tm_2"/>
    <property type="match status" value="1"/>
</dbReference>
<feature type="domain" description="GAIN-B" evidence="8">
    <location>
        <begin position="447"/>
        <end position="636"/>
    </location>
</feature>
<dbReference type="GO" id="GO:0004930">
    <property type="term" value="F:G protein-coupled receptor activity"/>
    <property type="evidence" value="ECO:0007669"/>
    <property type="project" value="InterPro"/>
</dbReference>
<evidence type="ECO:0000256" key="3">
    <source>
        <dbReference type="ARBA" id="ARBA00022989"/>
    </source>
</evidence>
<dbReference type="PANTHER" id="PTHR12011">
    <property type="entry name" value="ADHESION G-PROTEIN COUPLED RECEPTOR"/>
    <property type="match status" value="1"/>
</dbReference>
<dbReference type="EMBL" id="VIIS01001591">
    <property type="protein sequence ID" value="KAF0295913.1"/>
    <property type="molecule type" value="Genomic_DNA"/>
</dbReference>
<comment type="subcellular location">
    <subcellularLocation>
        <location evidence="1">Membrane</location>
        <topology evidence="1">Multi-pass membrane protein</topology>
    </subcellularLocation>
</comment>
<keyword evidence="4 7" id="KW-0472">Membrane</keyword>
<feature type="region of interest" description="Disordered" evidence="6">
    <location>
        <begin position="881"/>
        <end position="919"/>
    </location>
</feature>
<evidence type="ECO:0000313" key="10">
    <source>
        <dbReference type="Proteomes" id="UP000440578"/>
    </source>
</evidence>
<name>A0A6A4VWC2_AMPAM</name>
<evidence type="ECO:0000256" key="6">
    <source>
        <dbReference type="SAM" id="MobiDB-lite"/>
    </source>
</evidence>
<evidence type="ECO:0000256" key="7">
    <source>
        <dbReference type="SAM" id="Phobius"/>
    </source>
</evidence>
<dbReference type="AlphaFoldDB" id="A0A6A4VWC2"/>
<accession>A0A6A4VWC2</accession>